<dbReference type="Pfam" id="PF13432">
    <property type="entry name" value="TPR_16"/>
    <property type="match status" value="1"/>
</dbReference>
<dbReference type="SUPFAM" id="SSF48452">
    <property type="entry name" value="TPR-like"/>
    <property type="match status" value="2"/>
</dbReference>
<dbReference type="PROSITE" id="PS50005">
    <property type="entry name" value="TPR"/>
    <property type="match status" value="1"/>
</dbReference>
<dbReference type="EMBL" id="JABBFX010000001">
    <property type="protein sequence ID" value="NML45039.1"/>
    <property type="molecule type" value="Genomic_DNA"/>
</dbReference>
<dbReference type="AlphaFoldDB" id="A0A848H698"/>
<keyword evidence="1" id="KW-0677">Repeat</keyword>
<dbReference type="PANTHER" id="PTHR45586">
    <property type="entry name" value="TPR REPEAT-CONTAINING PROTEIN PA4667"/>
    <property type="match status" value="1"/>
</dbReference>
<dbReference type="Pfam" id="PF14559">
    <property type="entry name" value="TPR_19"/>
    <property type="match status" value="1"/>
</dbReference>
<dbReference type="Proteomes" id="UP000541185">
    <property type="component" value="Unassembled WGS sequence"/>
</dbReference>
<evidence type="ECO:0000256" key="2">
    <source>
        <dbReference type="ARBA" id="ARBA00022803"/>
    </source>
</evidence>
<evidence type="ECO:0000313" key="5">
    <source>
        <dbReference type="Proteomes" id="UP000541185"/>
    </source>
</evidence>
<proteinExistence type="predicted"/>
<dbReference type="PANTHER" id="PTHR45586:SF1">
    <property type="entry name" value="LIPOPOLYSACCHARIDE ASSEMBLY PROTEIN B"/>
    <property type="match status" value="1"/>
</dbReference>
<reference evidence="4 5" key="1">
    <citation type="submission" date="2020-04" db="EMBL/GenBank/DDBJ databases">
        <title>Ramlibacter sp. G-1-2-2 isolated from soil.</title>
        <authorList>
            <person name="Dahal R.H."/>
        </authorList>
    </citation>
    <scope>NUCLEOTIDE SEQUENCE [LARGE SCALE GENOMIC DNA]</scope>
    <source>
        <strain evidence="4 5">G-1-2-2</strain>
    </source>
</reference>
<protein>
    <submittedName>
        <fullName evidence="4">Tetratricopeptide repeat protein</fullName>
    </submittedName>
</protein>
<comment type="caution">
    <text evidence="4">The sequence shown here is derived from an EMBL/GenBank/DDBJ whole genome shotgun (WGS) entry which is preliminary data.</text>
</comment>
<evidence type="ECO:0000256" key="3">
    <source>
        <dbReference type="PROSITE-ProRule" id="PRU00339"/>
    </source>
</evidence>
<dbReference type="InterPro" id="IPR011990">
    <property type="entry name" value="TPR-like_helical_dom_sf"/>
</dbReference>
<sequence length="604" mass="66420">MINWFKGALRAAKAGKAAEWKAKGNAAIREGKLAEAARCYEQGMLADTADSALRLNLGFALLEQGEFEGACRRLNEALSLRRPDEDFAHEAHYLLARAHRAAGRPAEALRSCEAALEAAPEFAEPLAQGVDALQALQRHDDAAAWARRLLALQPAPETHLLLVRALDAAGRKAEATEALRAACAAEPASRDLSLACFTALFHARRMKEALAEAQRLLAVRGPDAGVLCNMAAALGSLGRPADALAALDEALRLEPGNREMLVNRAALLFLVGRPQEAANCAEEGLRLFPDDAQLHWNLGLTRLLLGDFERGWPEHEWRDMADSLGAPGRLPQPRWRGEDLAGRSILLYGEQGFGDIIQFLRFVPEIARRAQTVHVRVLRPLEPLLAQLPDNCKVVPQGAALPQTDYQCPLMSLPAVLRTTQATVPAVIPYLHADRARVGAWRERLAGPGLKVGIAWAGKPTHRLDHLRSMPLEMFRGIAAPGCRFFTLQPDLREEDRAALARWPQAQDLGRELRDFGDTAAMMEALDLVIAPDTSVAHLAGALGRPVWVMLQYMPDWRWMLGRDDSPWYPTLRLFRQEAPDDWAPVVARVRRELADLAAGRNGS</sequence>
<organism evidence="4 5">
    <name type="scientific">Ramlibacter agri</name>
    <dbReference type="NCBI Taxonomy" id="2728837"/>
    <lineage>
        <taxon>Bacteria</taxon>
        <taxon>Pseudomonadati</taxon>
        <taxon>Pseudomonadota</taxon>
        <taxon>Betaproteobacteria</taxon>
        <taxon>Burkholderiales</taxon>
        <taxon>Comamonadaceae</taxon>
        <taxon>Ramlibacter</taxon>
    </lineage>
</organism>
<dbReference type="Gene3D" id="3.40.50.2000">
    <property type="entry name" value="Glycogen Phosphorylase B"/>
    <property type="match status" value="1"/>
</dbReference>
<dbReference type="RefSeq" id="WP_169419132.1">
    <property type="nucleotide sequence ID" value="NZ_JABBFX010000001.1"/>
</dbReference>
<feature type="repeat" description="TPR" evidence="3">
    <location>
        <begin position="224"/>
        <end position="257"/>
    </location>
</feature>
<dbReference type="Gene3D" id="1.25.40.10">
    <property type="entry name" value="Tetratricopeptide repeat domain"/>
    <property type="match status" value="3"/>
</dbReference>
<gene>
    <name evidence="4" type="ORF">HHL11_14875</name>
</gene>
<evidence type="ECO:0000313" key="4">
    <source>
        <dbReference type="EMBL" id="NML45039.1"/>
    </source>
</evidence>
<accession>A0A848H698</accession>
<name>A0A848H698_9BURK</name>
<evidence type="ECO:0000256" key="1">
    <source>
        <dbReference type="ARBA" id="ARBA00022737"/>
    </source>
</evidence>
<dbReference type="InterPro" id="IPR051012">
    <property type="entry name" value="CellSynth/LPSAsmb/PSIAsmb"/>
</dbReference>
<dbReference type="InterPro" id="IPR019734">
    <property type="entry name" value="TPR_rpt"/>
</dbReference>
<keyword evidence="5" id="KW-1185">Reference proteome</keyword>
<keyword evidence="2 3" id="KW-0802">TPR repeat</keyword>
<dbReference type="SMART" id="SM00028">
    <property type="entry name" value="TPR"/>
    <property type="match status" value="6"/>
</dbReference>
<dbReference type="SUPFAM" id="SSF53756">
    <property type="entry name" value="UDP-Glycosyltransferase/glycogen phosphorylase"/>
    <property type="match status" value="1"/>
</dbReference>